<evidence type="ECO:0000256" key="8">
    <source>
        <dbReference type="SAM" id="SignalP"/>
    </source>
</evidence>
<feature type="domain" description="Secretin/TonB short N-terminal" evidence="9">
    <location>
        <begin position="95"/>
        <end position="143"/>
    </location>
</feature>
<comment type="similarity">
    <text evidence="6">Belongs to the bacterial secretin family.</text>
</comment>
<dbReference type="AlphaFoldDB" id="A0A9D1JME8"/>
<evidence type="ECO:0000256" key="2">
    <source>
        <dbReference type="ARBA" id="ARBA00022448"/>
    </source>
</evidence>
<evidence type="ECO:0000256" key="6">
    <source>
        <dbReference type="RuleBase" id="RU004003"/>
    </source>
</evidence>
<dbReference type="InterPro" id="IPR011662">
    <property type="entry name" value="Secretin/TonB_short_N"/>
</dbReference>
<dbReference type="GO" id="GO:0009306">
    <property type="term" value="P:protein secretion"/>
    <property type="evidence" value="ECO:0007669"/>
    <property type="project" value="InterPro"/>
</dbReference>
<dbReference type="InterPro" id="IPR038591">
    <property type="entry name" value="NolW-like_sf"/>
</dbReference>
<dbReference type="PRINTS" id="PR00811">
    <property type="entry name" value="BCTERIALGSPD"/>
</dbReference>
<evidence type="ECO:0000313" key="11">
    <source>
        <dbReference type="Proteomes" id="UP000823928"/>
    </source>
</evidence>
<dbReference type="PANTHER" id="PTHR30332">
    <property type="entry name" value="PROBABLE GENERAL SECRETION PATHWAY PROTEIN D"/>
    <property type="match status" value="1"/>
</dbReference>
<gene>
    <name evidence="10" type="ORF">IAC10_02295</name>
</gene>
<dbReference type="InterPro" id="IPR004846">
    <property type="entry name" value="T2SS/T3SS_dom"/>
</dbReference>
<keyword evidence="2 7" id="KW-0813">Transport</keyword>
<evidence type="ECO:0000259" key="9">
    <source>
        <dbReference type="SMART" id="SM00965"/>
    </source>
</evidence>
<accession>A0A9D1JME8</accession>
<dbReference type="InterPro" id="IPR001775">
    <property type="entry name" value="GspD/PilQ"/>
</dbReference>
<dbReference type="EMBL" id="DVIU01000045">
    <property type="protein sequence ID" value="HIS35449.1"/>
    <property type="molecule type" value="Genomic_DNA"/>
</dbReference>
<evidence type="ECO:0000256" key="4">
    <source>
        <dbReference type="ARBA" id="ARBA00023136"/>
    </source>
</evidence>
<keyword evidence="5" id="KW-0998">Cell outer membrane</keyword>
<evidence type="ECO:0000256" key="3">
    <source>
        <dbReference type="ARBA" id="ARBA00022729"/>
    </source>
</evidence>
<evidence type="ECO:0000313" key="10">
    <source>
        <dbReference type="EMBL" id="HIS35449.1"/>
    </source>
</evidence>
<dbReference type="Pfam" id="PF03958">
    <property type="entry name" value="Secretin_N"/>
    <property type="match status" value="1"/>
</dbReference>
<organism evidence="10 11">
    <name type="scientific">Candidatus Scatousia excrementigallinarum</name>
    <dbReference type="NCBI Taxonomy" id="2840935"/>
    <lineage>
        <taxon>Bacteria</taxon>
        <taxon>Candidatus Scatousia</taxon>
    </lineage>
</organism>
<reference evidence="10" key="1">
    <citation type="submission" date="2020-10" db="EMBL/GenBank/DDBJ databases">
        <authorList>
            <person name="Gilroy R."/>
        </authorList>
    </citation>
    <scope>NUCLEOTIDE SEQUENCE</scope>
    <source>
        <strain evidence="10">6276</strain>
    </source>
</reference>
<reference evidence="10" key="2">
    <citation type="journal article" date="2021" name="PeerJ">
        <title>Extensive microbial diversity within the chicken gut microbiome revealed by metagenomics and culture.</title>
        <authorList>
            <person name="Gilroy R."/>
            <person name="Ravi A."/>
            <person name="Getino M."/>
            <person name="Pursley I."/>
            <person name="Horton D.L."/>
            <person name="Alikhan N.F."/>
            <person name="Baker D."/>
            <person name="Gharbi K."/>
            <person name="Hall N."/>
            <person name="Watson M."/>
            <person name="Adriaenssens E.M."/>
            <person name="Foster-Nyarko E."/>
            <person name="Jarju S."/>
            <person name="Secka A."/>
            <person name="Antonio M."/>
            <person name="Oren A."/>
            <person name="Chaudhuri R.R."/>
            <person name="La Ragione R."/>
            <person name="Hildebrand F."/>
            <person name="Pallen M.J."/>
        </authorList>
    </citation>
    <scope>NUCLEOTIDE SEQUENCE</scope>
    <source>
        <strain evidence="10">6276</strain>
    </source>
</reference>
<dbReference type="InterPro" id="IPR050810">
    <property type="entry name" value="Bact_Secretion_Sys_Channel"/>
</dbReference>
<feature type="signal peptide" evidence="8">
    <location>
        <begin position="1"/>
        <end position="26"/>
    </location>
</feature>
<name>A0A9D1JME8_9BACT</name>
<comment type="subcellular location">
    <subcellularLocation>
        <location evidence="7">Cell outer membrane</location>
    </subcellularLocation>
    <subcellularLocation>
        <location evidence="1">Membrane</location>
    </subcellularLocation>
</comment>
<sequence>MKNTVKKLSTTMILLAFALSNSIAIADARDFKNLLSFSSSVGYTADKPVLRGSEPSVLDLYGKVSITNRNIPINLSLRDSDVKQVLRMFADKAGLNIIFKADVSGTVTMDLVNVPLNSAFNMVLETSDLAYVLEDNTLIITTPDDTTNVTKQPMTVLPVKYVNASAIADFLNANIFGVKRPGLSSSSIVTTNPATNELIIFGSKENIAIAKKIVEQFDKKPITTSFKVNHTTPEAMSKMICDLLLPSAGGKATGGAAGILTGAASSSSSSGDGIVLGEGTVACTISSDSAGGGGADGSASLGLGSLSVAYYTQLGTVNIVGGSQQQIDMIREFIESSDKKQPQAYIEFSIIELSEDGSRTFNNEWSFTSKHFSVSTDPTSGSTNFKPFYLMGPTQRYTSGSPSLVYTIRYLLQNNKARTISNPRIVVTNGQESTIDMTSDYVKTVTTQVLNTGGGAMNSTPTQKQYEIGEDDGIKITVTPFISPDGYVYLNLTPDYAIPYKYIYAAAEDEAAAEEGETDLQATLLQRRNLELKNVRIKDGDTLVIAGMMRENDSRTINKVPFLGDIPGIGSFFRSTSTTRTKSELVILVTPKIITDDEENAL</sequence>
<keyword evidence="3 8" id="KW-0732">Signal</keyword>
<evidence type="ECO:0000256" key="1">
    <source>
        <dbReference type="ARBA" id="ARBA00004370"/>
    </source>
</evidence>
<dbReference type="Proteomes" id="UP000823928">
    <property type="component" value="Unassembled WGS sequence"/>
</dbReference>
<dbReference type="Pfam" id="PF00263">
    <property type="entry name" value="Secretin"/>
    <property type="match status" value="1"/>
</dbReference>
<proteinExistence type="inferred from homology"/>
<evidence type="ECO:0000256" key="5">
    <source>
        <dbReference type="ARBA" id="ARBA00023237"/>
    </source>
</evidence>
<keyword evidence="4" id="KW-0472">Membrane</keyword>
<dbReference type="Gene3D" id="3.30.1370.130">
    <property type="match status" value="1"/>
</dbReference>
<dbReference type="Gene3D" id="3.30.1370.120">
    <property type="match status" value="1"/>
</dbReference>
<dbReference type="GO" id="GO:0009279">
    <property type="term" value="C:cell outer membrane"/>
    <property type="evidence" value="ECO:0007669"/>
    <property type="project" value="UniProtKB-SubCell"/>
</dbReference>
<dbReference type="Pfam" id="PF07660">
    <property type="entry name" value="STN"/>
    <property type="match status" value="1"/>
</dbReference>
<dbReference type="PANTHER" id="PTHR30332:SF17">
    <property type="entry name" value="TYPE IV PILIATION SYSTEM PROTEIN DR_0774-RELATED"/>
    <property type="match status" value="1"/>
</dbReference>
<dbReference type="GO" id="GO:0015627">
    <property type="term" value="C:type II protein secretion system complex"/>
    <property type="evidence" value="ECO:0007669"/>
    <property type="project" value="TreeGrafter"/>
</dbReference>
<feature type="chain" id="PRO_5038865934" evidence="8">
    <location>
        <begin position="27"/>
        <end position="602"/>
    </location>
</feature>
<evidence type="ECO:0000256" key="7">
    <source>
        <dbReference type="RuleBase" id="RU004004"/>
    </source>
</evidence>
<dbReference type="SMART" id="SM00965">
    <property type="entry name" value="STN"/>
    <property type="match status" value="1"/>
</dbReference>
<protein>
    <submittedName>
        <fullName evidence="10">Type II secretion system protein GspD</fullName>
    </submittedName>
</protein>
<dbReference type="InterPro" id="IPR005644">
    <property type="entry name" value="NolW-like"/>
</dbReference>
<comment type="caution">
    <text evidence="10">The sequence shown here is derived from an EMBL/GenBank/DDBJ whole genome shotgun (WGS) entry which is preliminary data.</text>
</comment>